<keyword evidence="1" id="KW-1133">Transmembrane helix</keyword>
<name>A0A0P0XQF2_ORYSJ</name>
<reference evidence="2 3" key="2">
    <citation type="journal article" date="2013" name="Plant Cell Physiol.">
        <title>Rice Annotation Project Database (RAP-DB): an integrative and interactive database for rice genomics.</title>
        <authorList>
            <person name="Sakai H."/>
            <person name="Lee S.S."/>
            <person name="Tanaka T."/>
            <person name="Numa H."/>
            <person name="Kim J."/>
            <person name="Kawahara Y."/>
            <person name="Wakimoto H."/>
            <person name="Yang C.C."/>
            <person name="Iwamoto M."/>
            <person name="Abe T."/>
            <person name="Yamada Y."/>
            <person name="Muto A."/>
            <person name="Inokuchi H."/>
            <person name="Ikemura T."/>
            <person name="Matsumoto T."/>
            <person name="Sasaki T."/>
            <person name="Itoh T."/>
        </authorList>
    </citation>
    <scope>NUCLEOTIDE SEQUENCE [LARGE SCALE GENOMIC DNA]</scope>
    <source>
        <strain evidence="3">cv. Nipponbare</strain>
    </source>
</reference>
<keyword evidence="1" id="KW-0812">Transmembrane</keyword>
<proteinExistence type="predicted"/>
<accession>A0A0P0XQF2</accession>
<reference evidence="2 3" key="3">
    <citation type="journal article" date="2013" name="Rice">
        <title>Improvement of the Oryza sativa Nipponbare reference genome using next generation sequence and optical map data.</title>
        <authorList>
            <person name="Kawahara Y."/>
            <person name="de la Bastide M."/>
            <person name="Hamilton J.P."/>
            <person name="Kanamori H."/>
            <person name="McCombie W.R."/>
            <person name="Ouyang S."/>
            <person name="Schwartz D.C."/>
            <person name="Tanaka T."/>
            <person name="Wu J."/>
            <person name="Zhou S."/>
            <person name="Childs K.L."/>
            <person name="Davidson R.M."/>
            <person name="Lin H."/>
            <person name="Quesada-Ocampo L."/>
            <person name="Vaillancourt B."/>
            <person name="Sakai H."/>
            <person name="Lee S.S."/>
            <person name="Kim J."/>
            <person name="Numa H."/>
            <person name="Itoh T."/>
            <person name="Buell C.R."/>
            <person name="Matsumoto T."/>
        </authorList>
    </citation>
    <scope>NUCLEOTIDE SEQUENCE [LARGE SCALE GENOMIC DNA]</scope>
    <source>
        <strain evidence="3">cv. Nipponbare</strain>
    </source>
</reference>
<keyword evidence="3" id="KW-1185">Reference proteome</keyword>
<organism evidence="2 3">
    <name type="scientific">Oryza sativa subsp. japonica</name>
    <name type="common">Rice</name>
    <dbReference type="NCBI Taxonomy" id="39947"/>
    <lineage>
        <taxon>Eukaryota</taxon>
        <taxon>Viridiplantae</taxon>
        <taxon>Streptophyta</taxon>
        <taxon>Embryophyta</taxon>
        <taxon>Tracheophyta</taxon>
        <taxon>Spermatophyta</taxon>
        <taxon>Magnoliopsida</taxon>
        <taxon>Liliopsida</taxon>
        <taxon>Poales</taxon>
        <taxon>Poaceae</taxon>
        <taxon>BOP clade</taxon>
        <taxon>Oryzoideae</taxon>
        <taxon>Oryzeae</taxon>
        <taxon>Oryzinae</taxon>
        <taxon>Oryza</taxon>
        <taxon>Oryza sativa</taxon>
    </lineage>
</organism>
<feature type="transmembrane region" description="Helical" evidence="1">
    <location>
        <begin position="68"/>
        <end position="88"/>
    </location>
</feature>
<dbReference type="Gramene" id="Os09t0528050-00">
    <property type="protein sequence ID" value="Os09t0528050-00"/>
    <property type="gene ID" value="Os09g0528050"/>
</dbReference>
<sequence>MSFTAVSSSALQVLLSSSALPVLLSAISSGLRLFLTFSGLLVEYLKVSDDGVVLAESSNQLFGMTMKLALQLLLLVSALSLELTTHLFRARDSSVSGFSRSNDGSKSHAYSLMAFSAEFDMLSLCF</sequence>
<evidence type="ECO:0000256" key="1">
    <source>
        <dbReference type="SAM" id="Phobius"/>
    </source>
</evidence>
<evidence type="ECO:0000313" key="2">
    <source>
        <dbReference type="EMBL" id="BAT09070.1"/>
    </source>
</evidence>
<dbReference type="EMBL" id="AP014965">
    <property type="protein sequence ID" value="BAT09070.1"/>
    <property type="molecule type" value="Genomic_DNA"/>
</dbReference>
<evidence type="ECO:0000313" key="3">
    <source>
        <dbReference type="Proteomes" id="UP000059680"/>
    </source>
</evidence>
<dbReference type="AlphaFoldDB" id="A0A0P0XQF2"/>
<reference evidence="3" key="1">
    <citation type="journal article" date="2005" name="Nature">
        <title>The map-based sequence of the rice genome.</title>
        <authorList>
            <consortium name="International rice genome sequencing project (IRGSP)"/>
            <person name="Matsumoto T."/>
            <person name="Wu J."/>
            <person name="Kanamori H."/>
            <person name="Katayose Y."/>
            <person name="Fujisawa M."/>
            <person name="Namiki N."/>
            <person name="Mizuno H."/>
            <person name="Yamamoto K."/>
            <person name="Antonio B.A."/>
            <person name="Baba T."/>
            <person name="Sakata K."/>
            <person name="Nagamura Y."/>
            <person name="Aoki H."/>
            <person name="Arikawa K."/>
            <person name="Arita K."/>
            <person name="Bito T."/>
            <person name="Chiden Y."/>
            <person name="Fujitsuka N."/>
            <person name="Fukunaka R."/>
            <person name="Hamada M."/>
            <person name="Harada C."/>
            <person name="Hayashi A."/>
            <person name="Hijishita S."/>
            <person name="Honda M."/>
            <person name="Hosokawa S."/>
            <person name="Ichikawa Y."/>
            <person name="Idonuma A."/>
            <person name="Iijima M."/>
            <person name="Ikeda M."/>
            <person name="Ikeno M."/>
            <person name="Ito K."/>
            <person name="Ito S."/>
            <person name="Ito T."/>
            <person name="Ito Y."/>
            <person name="Ito Y."/>
            <person name="Iwabuchi A."/>
            <person name="Kamiya K."/>
            <person name="Karasawa W."/>
            <person name="Kurita K."/>
            <person name="Katagiri S."/>
            <person name="Kikuta A."/>
            <person name="Kobayashi H."/>
            <person name="Kobayashi N."/>
            <person name="Machita K."/>
            <person name="Maehara T."/>
            <person name="Masukawa M."/>
            <person name="Mizubayashi T."/>
            <person name="Mukai Y."/>
            <person name="Nagasaki H."/>
            <person name="Nagata Y."/>
            <person name="Naito S."/>
            <person name="Nakashima M."/>
            <person name="Nakama Y."/>
            <person name="Nakamichi Y."/>
            <person name="Nakamura M."/>
            <person name="Meguro A."/>
            <person name="Negishi M."/>
            <person name="Ohta I."/>
            <person name="Ohta T."/>
            <person name="Okamoto M."/>
            <person name="Ono N."/>
            <person name="Saji S."/>
            <person name="Sakaguchi M."/>
            <person name="Sakai K."/>
            <person name="Shibata M."/>
            <person name="Shimokawa T."/>
            <person name="Song J."/>
            <person name="Takazaki Y."/>
            <person name="Terasawa K."/>
            <person name="Tsugane M."/>
            <person name="Tsuji K."/>
            <person name="Ueda S."/>
            <person name="Waki K."/>
            <person name="Yamagata H."/>
            <person name="Yamamoto M."/>
            <person name="Yamamoto S."/>
            <person name="Yamane H."/>
            <person name="Yoshiki S."/>
            <person name="Yoshihara R."/>
            <person name="Yukawa K."/>
            <person name="Zhong H."/>
            <person name="Yano M."/>
            <person name="Yuan Q."/>
            <person name="Ouyang S."/>
            <person name="Liu J."/>
            <person name="Jones K.M."/>
            <person name="Gansberger K."/>
            <person name="Moffat K."/>
            <person name="Hill J."/>
            <person name="Bera J."/>
            <person name="Fadrosh D."/>
            <person name="Jin S."/>
            <person name="Johri S."/>
            <person name="Kim M."/>
            <person name="Overton L."/>
            <person name="Reardon M."/>
            <person name="Tsitrin T."/>
            <person name="Vuong H."/>
            <person name="Weaver B."/>
            <person name="Ciecko A."/>
            <person name="Tallon L."/>
            <person name="Jackson J."/>
            <person name="Pai G."/>
            <person name="Aken S.V."/>
            <person name="Utterback T."/>
            <person name="Reidmuller S."/>
            <person name="Feldblyum T."/>
            <person name="Hsiao J."/>
            <person name="Zismann V."/>
            <person name="Iobst S."/>
            <person name="de Vazeille A.R."/>
            <person name="Buell C.R."/>
            <person name="Ying K."/>
            <person name="Li Y."/>
            <person name="Lu T."/>
            <person name="Huang Y."/>
            <person name="Zhao Q."/>
            <person name="Feng Q."/>
            <person name="Zhang L."/>
            <person name="Zhu J."/>
            <person name="Weng Q."/>
            <person name="Mu J."/>
            <person name="Lu Y."/>
            <person name="Fan D."/>
            <person name="Liu Y."/>
            <person name="Guan J."/>
            <person name="Zhang Y."/>
            <person name="Yu S."/>
            <person name="Liu X."/>
            <person name="Zhang Y."/>
            <person name="Hong G."/>
            <person name="Han B."/>
            <person name="Choisne N."/>
            <person name="Demange N."/>
            <person name="Orjeda G."/>
            <person name="Samain S."/>
            <person name="Cattolico L."/>
            <person name="Pelletier E."/>
            <person name="Couloux A."/>
            <person name="Segurens B."/>
            <person name="Wincker P."/>
            <person name="D'Hont A."/>
            <person name="Scarpelli C."/>
            <person name="Weissenbach J."/>
            <person name="Salanoubat M."/>
            <person name="Quetier F."/>
            <person name="Yu Y."/>
            <person name="Kim H.R."/>
            <person name="Rambo T."/>
            <person name="Currie J."/>
            <person name="Collura K."/>
            <person name="Luo M."/>
            <person name="Yang T."/>
            <person name="Ammiraju J.S.S."/>
            <person name="Engler F."/>
            <person name="Soderlund C."/>
            <person name="Wing R.A."/>
            <person name="Palmer L.E."/>
            <person name="de la Bastide M."/>
            <person name="Spiegel L."/>
            <person name="Nascimento L."/>
            <person name="Zutavern T."/>
            <person name="O'Shaughnessy A."/>
            <person name="Dike S."/>
            <person name="Dedhia N."/>
            <person name="Preston R."/>
            <person name="Balija V."/>
            <person name="McCombie W.R."/>
            <person name="Chow T."/>
            <person name="Chen H."/>
            <person name="Chung M."/>
            <person name="Chen C."/>
            <person name="Shaw J."/>
            <person name="Wu H."/>
            <person name="Hsiao K."/>
            <person name="Chao Y."/>
            <person name="Chu M."/>
            <person name="Cheng C."/>
            <person name="Hour A."/>
            <person name="Lee P."/>
            <person name="Lin S."/>
            <person name="Lin Y."/>
            <person name="Liou J."/>
            <person name="Liu S."/>
            <person name="Hsing Y."/>
            <person name="Raghuvanshi S."/>
            <person name="Mohanty A."/>
            <person name="Bharti A.K."/>
            <person name="Gaur A."/>
            <person name="Gupta V."/>
            <person name="Kumar D."/>
            <person name="Ravi V."/>
            <person name="Vij S."/>
            <person name="Kapur A."/>
            <person name="Khurana P."/>
            <person name="Khurana P."/>
            <person name="Khurana J.P."/>
            <person name="Tyagi A.K."/>
            <person name="Gaikwad K."/>
            <person name="Singh A."/>
            <person name="Dalal V."/>
            <person name="Srivastava S."/>
            <person name="Dixit A."/>
            <person name="Pal A.K."/>
            <person name="Ghazi I.A."/>
            <person name="Yadav M."/>
            <person name="Pandit A."/>
            <person name="Bhargava A."/>
            <person name="Sureshbabu K."/>
            <person name="Batra K."/>
            <person name="Sharma T.R."/>
            <person name="Mohapatra T."/>
            <person name="Singh N.K."/>
            <person name="Messing J."/>
            <person name="Nelson A.B."/>
            <person name="Fuks G."/>
            <person name="Kavchok S."/>
            <person name="Keizer G."/>
            <person name="Linton E."/>
            <person name="Llaca V."/>
            <person name="Song R."/>
            <person name="Tanyolac B."/>
            <person name="Young S."/>
            <person name="Ho-Il K."/>
            <person name="Hahn J.H."/>
            <person name="Sangsakoo G."/>
            <person name="Vanavichit A."/>
            <person name="de Mattos Luiz.A.T."/>
            <person name="Zimmer P.D."/>
            <person name="Malone G."/>
            <person name="Dellagostin O."/>
            <person name="de Oliveira A.C."/>
            <person name="Bevan M."/>
            <person name="Bancroft I."/>
            <person name="Minx P."/>
            <person name="Cordum H."/>
            <person name="Wilson R."/>
            <person name="Cheng Z."/>
            <person name="Jin W."/>
            <person name="Jiang J."/>
            <person name="Leong S.A."/>
            <person name="Iwama H."/>
            <person name="Gojobori T."/>
            <person name="Itoh T."/>
            <person name="Niimura Y."/>
            <person name="Fujii Y."/>
            <person name="Habara T."/>
            <person name="Sakai H."/>
            <person name="Sato Y."/>
            <person name="Wilson G."/>
            <person name="Kumar K."/>
            <person name="McCouch S."/>
            <person name="Juretic N."/>
            <person name="Hoen D."/>
            <person name="Wright S."/>
            <person name="Bruskiewich R."/>
            <person name="Bureau T."/>
            <person name="Miyao A."/>
            <person name="Hirochika H."/>
            <person name="Nishikawa T."/>
            <person name="Kadowaki K."/>
            <person name="Sugiura M."/>
            <person name="Burr B."/>
            <person name="Sasaki T."/>
        </authorList>
    </citation>
    <scope>NUCLEOTIDE SEQUENCE [LARGE SCALE GENOMIC DNA]</scope>
    <source>
        <strain evidence="3">cv. Nipponbare</strain>
    </source>
</reference>
<dbReference type="Proteomes" id="UP000059680">
    <property type="component" value="Chromosome 9"/>
</dbReference>
<protein>
    <submittedName>
        <fullName evidence="2">Os09g0528050 protein</fullName>
    </submittedName>
</protein>
<dbReference type="InParanoid" id="A0A0P0XQF2"/>
<dbReference type="FunCoup" id="A0A0P0XQF2">
    <property type="interactions" value="331"/>
</dbReference>
<keyword evidence="1" id="KW-0472">Membrane</keyword>
<dbReference type="PaxDb" id="39947-A0A0P0XQF2"/>
<gene>
    <name evidence="2" type="ordered locus">Os09g0528050</name>
    <name evidence="2" type="ORF">OSNPB_090528050</name>
</gene>